<dbReference type="InterPro" id="IPR017853">
    <property type="entry name" value="GH"/>
</dbReference>
<dbReference type="InterPro" id="IPR014718">
    <property type="entry name" value="GH-type_carb-bd"/>
</dbReference>
<organism evidence="7 8">
    <name type="scientific">Jiangella asiatica</name>
    <dbReference type="NCBI Taxonomy" id="2530372"/>
    <lineage>
        <taxon>Bacteria</taxon>
        <taxon>Bacillati</taxon>
        <taxon>Actinomycetota</taxon>
        <taxon>Actinomycetes</taxon>
        <taxon>Jiangellales</taxon>
        <taxon>Jiangellaceae</taxon>
        <taxon>Jiangella</taxon>
    </lineage>
</organism>
<dbReference type="InterPro" id="IPR052720">
    <property type="entry name" value="Glycosyl_hydrolase_97"/>
</dbReference>
<gene>
    <name evidence="7" type="ORF">E1269_25920</name>
</gene>
<keyword evidence="2" id="KW-0326">Glycosidase</keyword>
<feature type="domain" description="Glycosyl-hydrolase 97 catalytic" evidence="4">
    <location>
        <begin position="444"/>
        <end position="575"/>
    </location>
</feature>
<feature type="domain" description="Glycosyl-hydrolase 97 C-terminal oligomerisation" evidence="6">
    <location>
        <begin position="673"/>
        <end position="764"/>
    </location>
</feature>
<dbReference type="OrthoDB" id="57532at2"/>
<dbReference type="SUPFAM" id="SSF51445">
    <property type="entry name" value="(Trans)glycosidases"/>
    <property type="match status" value="1"/>
</dbReference>
<name>A0A4R5CRC0_9ACTN</name>
<dbReference type="InterPro" id="IPR013785">
    <property type="entry name" value="Aldolase_TIM"/>
</dbReference>
<dbReference type="Pfam" id="PF14509">
    <property type="entry name" value="GH97_C"/>
    <property type="match status" value="1"/>
</dbReference>
<evidence type="ECO:0000313" key="8">
    <source>
        <dbReference type="Proteomes" id="UP000294739"/>
    </source>
</evidence>
<feature type="compositionally biased region" description="Low complexity" evidence="3">
    <location>
        <begin position="45"/>
        <end position="56"/>
    </location>
</feature>
<dbReference type="GO" id="GO:0016798">
    <property type="term" value="F:hydrolase activity, acting on glycosyl bonds"/>
    <property type="evidence" value="ECO:0007669"/>
    <property type="project" value="UniProtKB-KW"/>
</dbReference>
<feature type="compositionally biased region" description="Basic residues" evidence="3">
    <location>
        <begin position="14"/>
        <end position="27"/>
    </location>
</feature>
<dbReference type="Proteomes" id="UP000294739">
    <property type="component" value="Unassembled WGS sequence"/>
</dbReference>
<feature type="region of interest" description="Disordered" evidence="3">
    <location>
        <begin position="1"/>
        <end position="159"/>
    </location>
</feature>
<dbReference type="InterPro" id="IPR019563">
    <property type="entry name" value="GH97_catalytic"/>
</dbReference>
<evidence type="ECO:0000259" key="4">
    <source>
        <dbReference type="Pfam" id="PF10566"/>
    </source>
</evidence>
<accession>A0A4R5CRC0</accession>
<reference evidence="7 8" key="1">
    <citation type="submission" date="2019-03" db="EMBL/GenBank/DDBJ databases">
        <title>Draft genome sequences of novel Actinobacteria.</title>
        <authorList>
            <person name="Sahin N."/>
            <person name="Ay H."/>
            <person name="Saygin H."/>
        </authorList>
    </citation>
    <scope>NUCLEOTIDE SEQUENCE [LARGE SCALE GENOMIC DNA]</scope>
    <source>
        <strain evidence="7 8">5K138</strain>
    </source>
</reference>
<evidence type="ECO:0000256" key="1">
    <source>
        <dbReference type="ARBA" id="ARBA00022801"/>
    </source>
</evidence>
<comment type="caution">
    <text evidence="7">The sequence shown here is derived from an EMBL/GenBank/DDBJ whole genome shotgun (WGS) entry which is preliminary data.</text>
</comment>
<evidence type="ECO:0000256" key="3">
    <source>
        <dbReference type="SAM" id="MobiDB-lite"/>
    </source>
</evidence>
<protein>
    <submittedName>
        <fullName evidence="7">Glycoside hydrolase family 97 protein</fullName>
    </submittedName>
</protein>
<dbReference type="PANTHER" id="PTHR35803:SF2">
    <property type="entry name" value="RETAINING ALPHA-GALACTOSIDASE"/>
    <property type="match status" value="1"/>
</dbReference>
<dbReference type="AlphaFoldDB" id="A0A4R5CRC0"/>
<feature type="compositionally biased region" description="Basic and acidic residues" evidence="3">
    <location>
        <begin position="149"/>
        <end position="159"/>
    </location>
</feature>
<proteinExistence type="predicted"/>
<dbReference type="InParanoid" id="A0A4R5CRC0"/>
<dbReference type="Gene3D" id="2.60.40.1180">
    <property type="entry name" value="Golgi alpha-mannosidase II"/>
    <property type="match status" value="1"/>
</dbReference>
<evidence type="ECO:0000313" key="7">
    <source>
        <dbReference type="EMBL" id="TDE00255.1"/>
    </source>
</evidence>
<dbReference type="PANTHER" id="PTHR35803">
    <property type="entry name" value="GLUCAN 1,4-ALPHA-GLUCOSIDASE SUSB-RELATED"/>
    <property type="match status" value="1"/>
</dbReference>
<evidence type="ECO:0000259" key="6">
    <source>
        <dbReference type="Pfam" id="PF14509"/>
    </source>
</evidence>
<dbReference type="InterPro" id="IPR029486">
    <property type="entry name" value="GH97_N"/>
</dbReference>
<dbReference type="Pfam" id="PF10566">
    <property type="entry name" value="Glyco_hydro_97"/>
    <property type="match status" value="1"/>
</dbReference>
<dbReference type="EMBL" id="SMKZ01000052">
    <property type="protein sequence ID" value="TDE00255.1"/>
    <property type="molecule type" value="Genomic_DNA"/>
</dbReference>
<feature type="compositionally biased region" description="Basic residues" evidence="3">
    <location>
        <begin position="103"/>
        <end position="124"/>
    </location>
</feature>
<dbReference type="Pfam" id="PF14508">
    <property type="entry name" value="GH97_N"/>
    <property type="match status" value="1"/>
</dbReference>
<feature type="domain" description="Glycosyl-hydrolase 97 N-terminal" evidence="5">
    <location>
        <begin position="164"/>
        <end position="420"/>
    </location>
</feature>
<dbReference type="Gene3D" id="3.20.20.70">
    <property type="entry name" value="Aldolase class I"/>
    <property type="match status" value="1"/>
</dbReference>
<keyword evidence="1 7" id="KW-0378">Hydrolase</keyword>
<dbReference type="InterPro" id="IPR029483">
    <property type="entry name" value="GH97_C"/>
</dbReference>
<evidence type="ECO:0000256" key="2">
    <source>
        <dbReference type="ARBA" id="ARBA00023295"/>
    </source>
</evidence>
<dbReference type="Gene3D" id="2.70.98.10">
    <property type="match status" value="1"/>
</dbReference>
<sequence length="771" mass="84584">MPLRRPRLPGALRLHGRHPGLLRRRRSRPPDRAAPARRRRPGRPRAPGGARGRPTAGPGGRRGLQRREPRGGRGRRAGGADRRAAAGLGARDHRRLLAPQRAPRAHRPWRALHRGRRGPGRHRPGPAPIRTAGRLPGHARGPARRRPHVDRQRGGRVADRLRPVTAPEGDLDAVLADDGAAGLSLLVRHRQREVLRMGPVGIILTGTAPPGAVPVVAGRTDRVVDESYTTPTGKRLAHRHHAAEATFTLAVGEHEVELDVRVARDGVAYRHRLAAPDGPADAVTITGEPAVFTPAHGGGDDGDRLGEARVWLAPYRDNYEGLWRGGLPLRDLAGGGSYGFPVLVGWGDDLWCLLTEAAVDGSYAASRMTWSPPGVTGFRLTLPQESVLSSLPLTTPWRVAVVGDLAAVVESDLVTDLNPPSRVDDTSWIRPGRVAWSWWAEKFSPTDPERQRAHVDYAAKHGWEFVLVDARWDPSWLPELVRYASGLGVGVLIWSHWTGLETQEQRDELLPRWRDWGIAGIKVDFMDSDTQERMAWYEALARDAAEHRLMVNFHGSTVPKGRGRTWPHVMTYEAVLGAEHYVRRAERDGGYLVMPDHGPDSEHNTVVPFTRNVVGPMDYTPVTWSHERRTTSLAHELALSVVFESGWQHFADSIETYAGEPLAEAFLDLVPTVWDETRLVTGFPGRLVVIARRTGARWFVGGIASGPPRRVRFGLDVLGAGQRYDARLLVDGAGGRPAERSLQLATGDEVAVDLAADGGFVAELVPTTPAE</sequence>
<dbReference type="GO" id="GO:0030246">
    <property type="term" value="F:carbohydrate binding"/>
    <property type="evidence" value="ECO:0007669"/>
    <property type="project" value="InterPro"/>
</dbReference>
<evidence type="ECO:0000259" key="5">
    <source>
        <dbReference type="Pfam" id="PF14508"/>
    </source>
</evidence>
<dbReference type="InterPro" id="IPR013780">
    <property type="entry name" value="Glyco_hydro_b"/>
</dbReference>
<keyword evidence="8" id="KW-1185">Reference proteome</keyword>